<feature type="transmembrane region" description="Helical" evidence="6">
    <location>
        <begin position="179"/>
        <end position="200"/>
    </location>
</feature>
<feature type="transmembrane region" description="Helical" evidence="6">
    <location>
        <begin position="121"/>
        <end position="142"/>
    </location>
</feature>
<keyword evidence="8" id="KW-1185">Reference proteome</keyword>
<evidence type="ECO:0000256" key="4">
    <source>
        <dbReference type="ARBA" id="ARBA00022989"/>
    </source>
</evidence>
<feature type="transmembrane region" description="Helical" evidence="6">
    <location>
        <begin position="51"/>
        <end position="78"/>
    </location>
</feature>
<feature type="transmembrane region" description="Helical" evidence="6">
    <location>
        <begin position="348"/>
        <end position="366"/>
    </location>
</feature>
<comment type="caution">
    <text evidence="7">The sequence shown here is derived from an EMBL/GenBank/DDBJ whole genome shotgun (WGS) entry which is preliminary data.</text>
</comment>
<evidence type="ECO:0000256" key="3">
    <source>
        <dbReference type="ARBA" id="ARBA00022692"/>
    </source>
</evidence>
<dbReference type="Pfam" id="PF13440">
    <property type="entry name" value="Polysacc_synt_3"/>
    <property type="match status" value="1"/>
</dbReference>
<evidence type="ECO:0000313" key="7">
    <source>
        <dbReference type="EMBL" id="KQL56490.1"/>
    </source>
</evidence>
<evidence type="ECO:0000256" key="5">
    <source>
        <dbReference type="ARBA" id="ARBA00023136"/>
    </source>
</evidence>
<gene>
    <name evidence="7" type="ORF">AN965_13610</name>
</gene>
<feature type="transmembrane region" description="Helical" evidence="6">
    <location>
        <begin position="154"/>
        <end position="173"/>
    </location>
</feature>
<feature type="transmembrane region" description="Helical" evidence="6">
    <location>
        <begin position="90"/>
        <end position="109"/>
    </location>
</feature>
<keyword evidence="2" id="KW-1003">Cell membrane</keyword>
<protein>
    <submittedName>
        <fullName evidence="7">Polysaccharide biosynthesis protein</fullName>
    </submittedName>
</protein>
<keyword evidence="4 6" id="KW-1133">Transmembrane helix</keyword>
<keyword evidence="5 6" id="KW-0472">Membrane</keyword>
<sequence>MKKIKHFKRIIRKKGFLKNVLTVATGTALAQFITMVFSLFITRIYGPEQYGILGVFTSLAVVLMPVVALSYPIAIVLPQKNSEVKKIIKLSFYSIILISTLTFLLLLLFGDWFRNITNTELLGSFLLLIPLIMFFDGLLQIVQQTVIRKKYFKAKATVAVQQSIITNGSSTLIGLFKPYGIVLILVSVFGKAIYAFSLALRVTNLKNLKRFFKYFFNFNDIEEVSKVRKKYNDFPRFRAPQVLINGLSESLPIIILSSFYGPAASGFYVLGKKILEVPTQLIGNAVGDVFYPRIAEGANRKERIDKLLIKSNLVLALVGIVPFGTIILIGPELFSLIYGESWYTAGEYARWLSVWIYFMLLTRPTIKALPVIGAQKFHLSFTVVSIIIRATALIMGVYLLNDDVIAVALYSVAGSFLYLYLCIITIVKTKV</sequence>
<comment type="subcellular location">
    <subcellularLocation>
        <location evidence="1">Cell membrane</location>
        <topology evidence="1">Multi-pass membrane protein</topology>
    </subcellularLocation>
</comment>
<feature type="transmembrane region" description="Helical" evidence="6">
    <location>
        <begin position="405"/>
        <end position="427"/>
    </location>
</feature>
<dbReference type="GO" id="GO:0005886">
    <property type="term" value="C:plasma membrane"/>
    <property type="evidence" value="ECO:0007669"/>
    <property type="project" value="UniProtKB-SubCell"/>
</dbReference>
<dbReference type="AlphaFoldDB" id="A0A9D5DM43"/>
<dbReference type="PANTHER" id="PTHR30250:SF28">
    <property type="entry name" value="POLYSACCHARIDE BIOSYNTHESIS PROTEIN"/>
    <property type="match status" value="1"/>
</dbReference>
<evidence type="ECO:0000256" key="1">
    <source>
        <dbReference type="ARBA" id="ARBA00004651"/>
    </source>
</evidence>
<evidence type="ECO:0000256" key="2">
    <source>
        <dbReference type="ARBA" id="ARBA00022475"/>
    </source>
</evidence>
<accession>A0A9D5DM43</accession>
<proteinExistence type="predicted"/>
<dbReference type="PANTHER" id="PTHR30250">
    <property type="entry name" value="PST FAMILY PREDICTED COLANIC ACID TRANSPORTER"/>
    <property type="match status" value="1"/>
</dbReference>
<feature type="transmembrane region" description="Helical" evidence="6">
    <location>
        <begin position="378"/>
        <end position="399"/>
    </location>
</feature>
<name>A0A9D5DM43_9BACI</name>
<evidence type="ECO:0000256" key="6">
    <source>
        <dbReference type="SAM" id="Phobius"/>
    </source>
</evidence>
<dbReference type="InterPro" id="IPR050833">
    <property type="entry name" value="Poly_Biosynth_Transport"/>
</dbReference>
<evidence type="ECO:0000313" key="8">
    <source>
        <dbReference type="Proteomes" id="UP000051061"/>
    </source>
</evidence>
<feature type="transmembrane region" description="Helical" evidence="6">
    <location>
        <begin position="307"/>
        <end position="328"/>
    </location>
</feature>
<feature type="transmembrane region" description="Helical" evidence="6">
    <location>
        <begin position="20"/>
        <end position="45"/>
    </location>
</feature>
<dbReference type="EMBL" id="LJJD01000028">
    <property type="protein sequence ID" value="KQL56490.1"/>
    <property type="molecule type" value="Genomic_DNA"/>
</dbReference>
<organism evidence="7 8">
    <name type="scientific">Alkalicoccobacillus plakortidis</name>
    <dbReference type="NCBI Taxonomy" id="444060"/>
    <lineage>
        <taxon>Bacteria</taxon>
        <taxon>Bacillati</taxon>
        <taxon>Bacillota</taxon>
        <taxon>Bacilli</taxon>
        <taxon>Bacillales</taxon>
        <taxon>Bacillaceae</taxon>
        <taxon>Alkalicoccobacillus</taxon>
    </lineage>
</organism>
<keyword evidence="3 6" id="KW-0812">Transmembrane</keyword>
<reference evidence="7 8" key="1">
    <citation type="submission" date="2015-09" db="EMBL/GenBank/DDBJ databases">
        <title>Genome sequencing project for genomic taxonomy and phylogenomics of Bacillus-like bacteria.</title>
        <authorList>
            <person name="Liu B."/>
            <person name="Wang J."/>
            <person name="Zhu Y."/>
            <person name="Liu G."/>
            <person name="Chen Q."/>
            <person name="Chen Z."/>
            <person name="Lan J."/>
            <person name="Che J."/>
            <person name="Ge C."/>
            <person name="Shi H."/>
            <person name="Pan Z."/>
            <person name="Liu X."/>
        </authorList>
    </citation>
    <scope>NUCLEOTIDE SEQUENCE [LARGE SCALE GENOMIC DNA]</scope>
    <source>
        <strain evidence="7 8">DSM 19153</strain>
    </source>
</reference>
<dbReference type="Proteomes" id="UP000051061">
    <property type="component" value="Unassembled WGS sequence"/>
</dbReference>
<feature type="non-terminal residue" evidence="7">
    <location>
        <position position="431"/>
    </location>
</feature>